<proteinExistence type="predicted"/>
<keyword evidence="1" id="KW-0812">Transmembrane</keyword>
<keyword evidence="1" id="KW-0472">Membrane</keyword>
<accession>A0A0E9R533</accession>
<reference evidence="2" key="2">
    <citation type="journal article" date="2015" name="Fish Shellfish Immunol.">
        <title>Early steps in the European eel (Anguilla anguilla)-Vibrio vulnificus interaction in the gills: Role of the RtxA13 toxin.</title>
        <authorList>
            <person name="Callol A."/>
            <person name="Pajuelo D."/>
            <person name="Ebbesson L."/>
            <person name="Teles M."/>
            <person name="MacKenzie S."/>
            <person name="Amaro C."/>
        </authorList>
    </citation>
    <scope>NUCLEOTIDE SEQUENCE</scope>
</reference>
<reference evidence="2" key="1">
    <citation type="submission" date="2014-11" db="EMBL/GenBank/DDBJ databases">
        <authorList>
            <person name="Amaro Gonzalez C."/>
        </authorList>
    </citation>
    <scope>NUCLEOTIDE SEQUENCE</scope>
</reference>
<organism evidence="2">
    <name type="scientific">Anguilla anguilla</name>
    <name type="common">European freshwater eel</name>
    <name type="synonym">Muraena anguilla</name>
    <dbReference type="NCBI Taxonomy" id="7936"/>
    <lineage>
        <taxon>Eukaryota</taxon>
        <taxon>Metazoa</taxon>
        <taxon>Chordata</taxon>
        <taxon>Craniata</taxon>
        <taxon>Vertebrata</taxon>
        <taxon>Euteleostomi</taxon>
        <taxon>Actinopterygii</taxon>
        <taxon>Neopterygii</taxon>
        <taxon>Teleostei</taxon>
        <taxon>Anguilliformes</taxon>
        <taxon>Anguillidae</taxon>
        <taxon>Anguilla</taxon>
    </lineage>
</organism>
<evidence type="ECO:0000313" key="2">
    <source>
        <dbReference type="EMBL" id="JAH24246.1"/>
    </source>
</evidence>
<feature type="transmembrane region" description="Helical" evidence="1">
    <location>
        <begin position="12"/>
        <end position="35"/>
    </location>
</feature>
<evidence type="ECO:0000256" key="1">
    <source>
        <dbReference type="SAM" id="Phobius"/>
    </source>
</evidence>
<keyword evidence="1" id="KW-1133">Transmembrane helix</keyword>
<dbReference type="EMBL" id="GBXM01084331">
    <property type="protein sequence ID" value="JAH24246.1"/>
    <property type="molecule type" value="Transcribed_RNA"/>
</dbReference>
<name>A0A0E9R533_ANGAN</name>
<protein>
    <submittedName>
        <fullName evidence="2">Uncharacterized protein</fullName>
    </submittedName>
</protein>
<dbReference type="AlphaFoldDB" id="A0A0E9R533"/>
<sequence>MKKNSLYVQAKIFVKFIFYYFACLFLSVVASYIHFCCYLNINMCLDI</sequence>